<feature type="non-terminal residue" evidence="6">
    <location>
        <position position="1"/>
    </location>
</feature>
<reference evidence="6 7" key="1">
    <citation type="journal article" date="2013" name="BMC Genomics">
        <title>The miniature genome of a carnivorous plant Genlisea aurea contains a low number of genes and short non-coding sequences.</title>
        <authorList>
            <person name="Leushkin E.V."/>
            <person name="Sutormin R.A."/>
            <person name="Nabieva E.R."/>
            <person name="Penin A.A."/>
            <person name="Kondrashov A.S."/>
            <person name="Logacheva M.D."/>
        </authorList>
    </citation>
    <scope>NUCLEOTIDE SEQUENCE [LARGE SCALE GENOMIC DNA]</scope>
</reference>
<protein>
    <recommendedName>
        <fullName evidence="5">NAC domain-containing protein</fullName>
    </recommendedName>
</protein>
<feature type="domain" description="NAC" evidence="5">
    <location>
        <begin position="9"/>
        <end position="131"/>
    </location>
</feature>
<dbReference type="PANTHER" id="PTHR31719:SF134">
    <property type="entry name" value="NAC DOMAIN-CONTAINING PROTEIN 104"/>
    <property type="match status" value="1"/>
</dbReference>
<dbReference type="GO" id="GO:0003677">
    <property type="term" value="F:DNA binding"/>
    <property type="evidence" value="ECO:0007669"/>
    <property type="project" value="UniProtKB-KW"/>
</dbReference>
<keyword evidence="7" id="KW-1185">Reference proteome</keyword>
<gene>
    <name evidence="6" type="ORF">M569_05436</name>
</gene>
<evidence type="ECO:0000313" key="6">
    <source>
        <dbReference type="EMBL" id="EPS69330.1"/>
    </source>
</evidence>
<keyword evidence="3" id="KW-0804">Transcription</keyword>
<proteinExistence type="predicted"/>
<dbReference type="PROSITE" id="PS51005">
    <property type="entry name" value="NAC"/>
    <property type="match status" value="1"/>
</dbReference>
<dbReference type="PANTHER" id="PTHR31719">
    <property type="entry name" value="NAC TRANSCRIPTION FACTOR 56"/>
    <property type="match status" value="1"/>
</dbReference>
<feature type="non-terminal residue" evidence="6">
    <location>
        <position position="165"/>
    </location>
</feature>
<keyword evidence="2" id="KW-0238">DNA-binding</keyword>
<dbReference type="SUPFAM" id="SSF101941">
    <property type="entry name" value="NAC domain"/>
    <property type="match status" value="1"/>
</dbReference>
<dbReference type="Gene3D" id="2.170.150.80">
    <property type="entry name" value="NAC domain"/>
    <property type="match status" value="1"/>
</dbReference>
<evidence type="ECO:0000256" key="3">
    <source>
        <dbReference type="ARBA" id="ARBA00023163"/>
    </source>
</evidence>
<evidence type="ECO:0000259" key="5">
    <source>
        <dbReference type="PROSITE" id="PS51005"/>
    </source>
</evidence>
<comment type="caution">
    <text evidence="6">The sequence shown here is derived from an EMBL/GenBank/DDBJ whole genome shotgun (WGS) entry which is preliminary data.</text>
</comment>
<keyword evidence="1" id="KW-0805">Transcription regulation</keyword>
<accession>S8CRE4</accession>
<dbReference type="GO" id="GO:0006355">
    <property type="term" value="P:regulation of DNA-templated transcription"/>
    <property type="evidence" value="ECO:0007669"/>
    <property type="project" value="InterPro"/>
</dbReference>
<evidence type="ECO:0000313" key="7">
    <source>
        <dbReference type="Proteomes" id="UP000015453"/>
    </source>
</evidence>
<dbReference type="Proteomes" id="UP000015453">
    <property type="component" value="Unassembled WGS sequence"/>
</dbReference>
<dbReference type="GO" id="GO:0048731">
    <property type="term" value="P:system development"/>
    <property type="evidence" value="ECO:0007669"/>
    <property type="project" value="TreeGrafter"/>
</dbReference>
<name>S8CRE4_9LAMI</name>
<sequence>DNSDSDFNLPPGFRFNPTDQELLLHFLCRSRPNIIPDLAVFPYDPWDLPGKAMGEGGKWYFYSRKTRKRVTENGRWLVAGVDEPIYSGGRKIGHKKYWGFYRGETKTNWIMQEYGLCSDRSEWVVCKVYDAGGGDSDGEGGGAAELSCLDEVFLSIDDLEEDEIN</sequence>
<dbReference type="EMBL" id="AUSU01002173">
    <property type="protein sequence ID" value="EPS69330.1"/>
    <property type="molecule type" value="Genomic_DNA"/>
</dbReference>
<dbReference type="InterPro" id="IPR003441">
    <property type="entry name" value="NAC-dom"/>
</dbReference>
<dbReference type="AlphaFoldDB" id="S8CRE4"/>
<dbReference type="Pfam" id="PF02365">
    <property type="entry name" value="NAM"/>
    <property type="match status" value="1"/>
</dbReference>
<dbReference type="InterPro" id="IPR036093">
    <property type="entry name" value="NAC_dom_sf"/>
</dbReference>
<organism evidence="6 7">
    <name type="scientific">Genlisea aurea</name>
    <dbReference type="NCBI Taxonomy" id="192259"/>
    <lineage>
        <taxon>Eukaryota</taxon>
        <taxon>Viridiplantae</taxon>
        <taxon>Streptophyta</taxon>
        <taxon>Embryophyta</taxon>
        <taxon>Tracheophyta</taxon>
        <taxon>Spermatophyta</taxon>
        <taxon>Magnoliopsida</taxon>
        <taxon>eudicotyledons</taxon>
        <taxon>Gunneridae</taxon>
        <taxon>Pentapetalae</taxon>
        <taxon>asterids</taxon>
        <taxon>lamiids</taxon>
        <taxon>Lamiales</taxon>
        <taxon>Lentibulariaceae</taxon>
        <taxon>Genlisea</taxon>
    </lineage>
</organism>
<keyword evidence="4" id="KW-0539">Nucleus</keyword>
<evidence type="ECO:0000256" key="2">
    <source>
        <dbReference type="ARBA" id="ARBA00023125"/>
    </source>
</evidence>
<evidence type="ECO:0000256" key="1">
    <source>
        <dbReference type="ARBA" id="ARBA00023015"/>
    </source>
</evidence>
<evidence type="ECO:0000256" key="4">
    <source>
        <dbReference type="ARBA" id="ARBA00023242"/>
    </source>
</evidence>
<dbReference type="OrthoDB" id="1877845at2759"/>